<reference evidence="1 2" key="1">
    <citation type="journal article" date="2022" name="bioRxiv">
        <title>The genome of the oomycete Peronosclerospora sorghi, a cosmopolitan pathogen of maize and sorghum, is inflated with dispersed pseudogenes.</title>
        <authorList>
            <person name="Fletcher K."/>
            <person name="Martin F."/>
            <person name="Isakeit T."/>
            <person name="Cavanaugh K."/>
            <person name="Magill C."/>
            <person name="Michelmore R."/>
        </authorList>
    </citation>
    <scope>NUCLEOTIDE SEQUENCE [LARGE SCALE GENOMIC DNA]</scope>
    <source>
        <strain evidence="1">P6</strain>
    </source>
</reference>
<dbReference type="EMBL" id="CM047583">
    <property type="protein sequence ID" value="KAI9912403.1"/>
    <property type="molecule type" value="Genomic_DNA"/>
</dbReference>
<proteinExistence type="predicted"/>
<dbReference type="Proteomes" id="UP001163321">
    <property type="component" value="Chromosome 4"/>
</dbReference>
<evidence type="ECO:0000313" key="1">
    <source>
        <dbReference type="EMBL" id="KAI9912403.1"/>
    </source>
</evidence>
<protein>
    <submittedName>
        <fullName evidence="1">Uncharacterized protein</fullName>
    </submittedName>
</protein>
<evidence type="ECO:0000313" key="2">
    <source>
        <dbReference type="Proteomes" id="UP001163321"/>
    </source>
</evidence>
<name>A0ACC0W2R5_9STRA</name>
<accession>A0ACC0W2R5</accession>
<comment type="caution">
    <text evidence="1">The sequence shown here is derived from an EMBL/GenBank/DDBJ whole genome shotgun (WGS) entry which is preliminary data.</text>
</comment>
<gene>
    <name evidence="1" type="ORF">PsorP6_005474</name>
</gene>
<organism evidence="1 2">
    <name type="scientific">Peronosclerospora sorghi</name>
    <dbReference type="NCBI Taxonomy" id="230839"/>
    <lineage>
        <taxon>Eukaryota</taxon>
        <taxon>Sar</taxon>
        <taxon>Stramenopiles</taxon>
        <taxon>Oomycota</taxon>
        <taxon>Peronosporomycetes</taxon>
        <taxon>Peronosporales</taxon>
        <taxon>Peronosporaceae</taxon>
        <taxon>Peronosclerospora</taxon>
    </lineage>
</organism>
<sequence length="114" mass="12261">MVSTKFGVLLFAVALVVGPSNASVAASHIEETAPLNSDAAYVHSALNDGEGKRGVRHLRDGTDMNRDIHPQRALDLPTTEERGFMSYLIGTKKVPKPKFPSGISIKKVGGWKFG</sequence>
<keyword evidence="2" id="KW-1185">Reference proteome</keyword>